<evidence type="ECO:0000256" key="6">
    <source>
        <dbReference type="ARBA" id="ARBA00023136"/>
    </source>
</evidence>
<dbReference type="FunFam" id="2.30.30.60:FF:000001">
    <property type="entry name" value="MscS Mechanosensitive ion channel"/>
    <property type="match status" value="1"/>
</dbReference>
<dbReference type="Pfam" id="PF00924">
    <property type="entry name" value="MS_channel_2nd"/>
    <property type="match status" value="1"/>
</dbReference>
<dbReference type="InterPro" id="IPR045276">
    <property type="entry name" value="YbiO_bact"/>
</dbReference>
<comment type="similarity">
    <text evidence="2">Belongs to the MscS (TC 1.A.23) family.</text>
</comment>
<dbReference type="SUPFAM" id="SSF50182">
    <property type="entry name" value="Sm-like ribonucleoproteins"/>
    <property type="match status" value="1"/>
</dbReference>
<sequence length="315" mass="35877">MKSLLFSMVTIEKSVESVQNKAEEIINNPARNLWQPIVDYLLVPLGQILIIILLTYIALRYVGRLIDRLLSISRFQEKRGKTLARLIKSAARYAIYFISMITILDKLGVQIAPILAGAGIVGLAIGFGAQNLVKDVITGFFLIFDNQMEVGDFVQINNNIQGTVEEIGLRITKIREFNQRLHYLSNGEIIQVTNYNRDQMRPLVTVTVPYESDQNKVQETLEDVCQDIGQRFAPYLIEHPSIFGVTNIKFDGVEYTIMALCTPEEYWLIEREMRKSVVHHFNERKLEFQYPRSILTAPSQAAAYMAARSGEKIQG</sequence>
<feature type="transmembrane region" description="Helical" evidence="8">
    <location>
        <begin position="41"/>
        <end position="62"/>
    </location>
</feature>
<evidence type="ECO:0000256" key="3">
    <source>
        <dbReference type="ARBA" id="ARBA00022475"/>
    </source>
</evidence>
<evidence type="ECO:0000256" key="2">
    <source>
        <dbReference type="ARBA" id="ARBA00008017"/>
    </source>
</evidence>
<evidence type="ECO:0000259" key="10">
    <source>
        <dbReference type="Pfam" id="PF21088"/>
    </source>
</evidence>
<protein>
    <submittedName>
        <fullName evidence="11">Mechanosensitive ion channel protein MscS</fullName>
    </submittedName>
</protein>
<dbReference type="InterPro" id="IPR023408">
    <property type="entry name" value="MscS_beta-dom_sf"/>
</dbReference>
<dbReference type="GO" id="GO:0008381">
    <property type="term" value="F:mechanosensitive monoatomic ion channel activity"/>
    <property type="evidence" value="ECO:0007669"/>
    <property type="project" value="InterPro"/>
</dbReference>
<gene>
    <name evidence="11" type="ORF">GCM10011571_31130</name>
</gene>
<feature type="transmembrane region" description="Helical" evidence="8">
    <location>
        <begin position="83"/>
        <end position="104"/>
    </location>
</feature>
<dbReference type="EMBL" id="BMHQ01000013">
    <property type="protein sequence ID" value="GGE26684.1"/>
    <property type="molecule type" value="Genomic_DNA"/>
</dbReference>
<evidence type="ECO:0000259" key="9">
    <source>
        <dbReference type="Pfam" id="PF00924"/>
    </source>
</evidence>
<keyword evidence="5 8" id="KW-1133">Transmembrane helix</keyword>
<evidence type="ECO:0000313" key="11">
    <source>
        <dbReference type="EMBL" id="GGE26684.1"/>
    </source>
</evidence>
<dbReference type="PANTHER" id="PTHR30460">
    <property type="entry name" value="MODERATE CONDUCTANCE MECHANOSENSITIVE CHANNEL YBIO"/>
    <property type="match status" value="1"/>
</dbReference>
<dbReference type="SUPFAM" id="SSF82689">
    <property type="entry name" value="Mechanosensitive channel protein MscS (YggB), C-terminal domain"/>
    <property type="match status" value="1"/>
</dbReference>
<keyword evidence="4 8" id="KW-0812">Transmembrane</keyword>
<dbReference type="InterPro" id="IPR010920">
    <property type="entry name" value="LSM_dom_sf"/>
</dbReference>
<reference evidence="11" key="1">
    <citation type="journal article" date="2014" name="Int. J. Syst. Evol. Microbiol.">
        <title>Complete genome sequence of Corynebacterium casei LMG S-19264T (=DSM 44701T), isolated from a smear-ripened cheese.</title>
        <authorList>
            <consortium name="US DOE Joint Genome Institute (JGI-PGF)"/>
            <person name="Walter F."/>
            <person name="Albersmeier A."/>
            <person name="Kalinowski J."/>
            <person name="Ruckert C."/>
        </authorList>
    </citation>
    <scope>NUCLEOTIDE SEQUENCE</scope>
    <source>
        <strain evidence="11">CGMCC 1.15179</strain>
    </source>
</reference>
<dbReference type="InterPro" id="IPR011066">
    <property type="entry name" value="MscS_channel_C_sf"/>
</dbReference>
<keyword evidence="12" id="KW-1185">Reference proteome</keyword>
<dbReference type="Proteomes" id="UP000625210">
    <property type="component" value="Unassembled WGS sequence"/>
</dbReference>
<dbReference type="RefSeq" id="WP_188648814.1">
    <property type="nucleotide sequence ID" value="NZ_BMHQ01000013.1"/>
</dbReference>
<feature type="transmembrane region" description="Helical" evidence="8">
    <location>
        <begin position="110"/>
        <end position="129"/>
    </location>
</feature>
<comment type="function">
    <text evidence="7">May play a role in resistance to osmotic downshock.</text>
</comment>
<dbReference type="InterPro" id="IPR006685">
    <property type="entry name" value="MscS_channel_2nd"/>
</dbReference>
<name>A0A8J2YDN3_9BACL</name>
<dbReference type="Pfam" id="PF21088">
    <property type="entry name" value="MS_channel_1st"/>
    <property type="match status" value="1"/>
</dbReference>
<dbReference type="Gene3D" id="3.30.70.100">
    <property type="match status" value="1"/>
</dbReference>
<dbReference type="SUPFAM" id="SSF82861">
    <property type="entry name" value="Mechanosensitive channel protein MscS (YggB), transmembrane region"/>
    <property type="match status" value="1"/>
</dbReference>
<evidence type="ECO:0000256" key="8">
    <source>
        <dbReference type="SAM" id="Phobius"/>
    </source>
</evidence>
<reference evidence="11" key="2">
    <citation type="submission" date="2020-09" db="EMBL/GenBank/DDBJ databases">
        <authorList>
            <person name="Sun Q."/>
            <person name="Zhou Y."/>
        </authorList>
    </citation>
    <scope>NUCLEOTIDE SEQUENCE</scope>
    <source>
        <strain evidence="11">CGMCC 1.15179</strain>
    </source>
</reference>
<dbReference type="Gene3D" id="2.30.30.60">
    <property type="match status" value="1"/>
</dbReference>
<dbReference type="Gene3D" id="1.10.287.1260">
    <property type="match status" value="1"/>
</dbReference>
<comment type="subcellular location">
    <subcellularLocation>
        <location evidence="1">Cell membrane</location>
        <topology evidence="1">Multi-pass membrane protein</topology>
    </subcellularLocation>
</comment>
<feature type="domain" description="Mechanosensitive ion channel transmembrane helices 2/3" evidence="10">
    <location>
        <begin position="92"/>
        <end position="130"/>
    </location>
</feature>
<keyword evidence="3" id="KW-1003">Cell membrane</keyword>
<evidence type="ECO:0000256" key="7">
    <source>
        <dbReference type="ARBA" id="ARBA00059688"/>
    </source>
</evidence>
<evidence type="ECO:0000256" key="4">
    <source>
        <dbReference type="ARBA" id="ARBA00022692"/>
    </source>
</evidence>
<organism evidence="11 12">
    <name type="scientific">Marinithermofilum abyssi</name>
    <dbReference type="NCBI Taxonomy" id="1571185"/>
    <lineage>
        <taxon>Bacteria</taxon>
        <taxon>Bacillati</taxon>
        <taxon>Bacillota</taxon>
        <taxon>Bacilli</taxon>
        <taxon>Bacillales</taxon>
        <taxon>Thermoactinomycetaceae</taxon>
        <taxon>Marinithermofilum</taxon>
    </lineage>
</organism>
<evidence type="ECO:0000256" key="5">
    <source>
        <dbReference type="ARBA" id="ARBA00022989"/>
    </source>
</evidence>
<accession>A0A8J2YDN3</accession>
<dbReference type="InterPro" id="IPR011014">
    <property type="entry name" value="MscS_channel_TM-2"/>
</dbReference>
<dbReference type="GO" id="GO:0005886">
    <property type="term" value="C:plasma membrane"/>
    <property type="evidence" value="ECO:0007669"/>
    <property type="project" value="UniProtKB-SubCell"/>
</dbReference>
<keyword evidence="6 8" id="KW-0472">Membrane</keyword>
<comment type="caution">
    <text evidence="11">The sequence shown here is derived from an EMBL/GenBank/DDBJ whole genome shotgun (WGS) entry which is preliminary data.</text>
</comment>
<evidence type="ECO:0000256" key="1">
    <source>
        <dbReference type="ARBA" id="ARBA00004651"/>
    </source>
</evidence>
<feature type="domain" description="Mechanosensitive ion channel MscS" evidence="9">
    <location>
        <begin position="131"/>
        <end position="197"/>
    </location>
</feature>
<proteinExistence type="inferred from homology"/>
<evidence type="ECO:0000313" key="12">
    <source>
        <dbReference type="Proteomes" id="UP000625210"/>
    </source>
</evidence>
<dbReference type="PANTHER" id="PTHR30460:SF0">
    <property type="entry name" value="MODERATE CONDUCTANCE MECHANOSENSITIVE CHANNEL YBIO"/>
    <property type="match status" value="1"/>
</dbReference>
<dbReference type="AlphaFoldDB" id="A0A8J2YDN3"/>
<dbReference type="InterPro" id="IPR049142">
    <property type="entry name" value="MS_channel_1st"/>
</dbReference>